<protein>
    <submittedName>
        <fullName evidence="2">Phospholipase</fullName>
    </submittedName>
</protein>
<evidence type="ECO:0000313" key="2">
    <source>
        <dbReference type="EMBL" id="GAA0158374.1"/>
    </source>
</evidence>
<keyword evidence="1" id="KW-1133">Transmembrane helix</keyword>
<keyword evidence="1" id="KW-0472">Membrane</keyword>
<keyword evidence="3" id="KW-1185">Reference proteome</keyword>
<feature type="transmembrane region" description="Helical" evidence="1">
    <location>
        <begin position="7"/>
        <end position="25"/>
    </location>
</feature>
<dbReference type="PANTHER" id="PTHR46483">
    <property type="entry name" value="PHOSPHOLIPASE A1 PLIP2, CHLOROPLASTIC"/>
    <property type="match status" value="1"/>
</dbReference>
<accession>A0AAV3Q2S4</accession>
<gene>
    <name evidence="2" type="ORF">LIER_38633</name>
</gene>
<sequence>MIILCHCLYLISVLMFLLIVLRSIIETEKSLAEEEHPGRENMSTEAADLIESKLEDENTKGEKLSTSAAYQVVASNLHSCTKIVAAKEEEKQAVADDLNSILVSPCEWFICDDLYFVIHGSESLASWKANLLFEPIRFEEYFHCSFCTSGFNALVGIYEVAKGMYEQLLPEGILTVMTHPKSAALRLSSLTICTSESPIDGYYNKYDLLPLSKQNSLFHRGVPTTHPTKQQTTEYKST</sequence>
<reference evidence="2 3" key="1">
    <citation type="submission" date="2024-01" db="EMBL/GenBank/DDBJ databases">
        <title>The complete chloroplast genome sequence of Lithospermum erythrorhizon: insights into the phylogenetic relationship among Boraginaceae species and the maternal lineages of purple gromwells.</title>
        <authorList>
            <person name="Okada T."/>
            <person name="Watanabe K."/>
        </authorList>
    </citation>
    <scope>NUCLEOTIDE SEQUENCE [LARGE SCALE GENOMIC DNA]</scope>
</reference>
<dbReference type="InterPro" id="IPR043367">
    <property type="entry name" value="PLIP1/2/3"/>
</dbReference>
<comment type="caution">
    <text evidence="2">The sequence shown here is derived from an EMBL/GenBank/DDBJ whole genome shotgun (WGS) entry which is preliminary data.</text>
</comment>
<organism evidence="2 3">
    <name type="scientific">Lithospermum erythrorhizon</name>
    <name type="common">Purple gromwell</name>
    <name type="synonym">Lithospermum officinale var. erythrorhizon</name>
    <dbReference type="NCBI Taxonomy" id="34254"/>
    <lineage>
        <taxon>Eukaryota</taxon>
        <taxon>Viridiplantae</taxon>
        <taxon>Streptophyta</taxon>
        <taxon>Embryophyta</taxon>
        <taxon>Tracheophyta</taxon>
        <taxon>Spermatophyta</taxon>
        <taxon>Magnoliopsida</taxon>
        <taxon>eudicotyledons</taxon>
        <taxon>Gunneridae</taxon>
        <taxon>Pentapetalae</taxon>
        <taxon>asterids</taxon>
        <taxon>lamiids</taxon>
        <taxon>Boraginales</taxon>
        <taxon>Boraginaceae</taxon>
        <taxon>Boraginoideae</taxon>
        <taxon>Lithospermeae</taxon>
        <taxon>Lithospermum</taxon>
    </lineage>
</organism>
<evidence type="ECO:0000313" key="3">
    <source>
        <dbReference type="Proteomes" id="UP001454036"/>
    </source>
</evidence>
<dbReference type="Proteomes" id="UP001454036">
    <property type="component" value="Unassembled WGS sequence"/>
</dbReference>
<dbReference type="EMBL" id="BAABME010019800">
    <property type="protein sequence ID" value="GAA0158374.1"/>
    <property type="molecule type" value="Genomic_DNA"/>
</dbReference>
<proteinExistence type="predicted"/>
<keyword evidence="1" id="KW-0812">Transmembrane</keyword>
<name>A0AAV3Q2S4_LITER</name>
<dbReference type="GO" id="GO:0008970">
    <property type="term" value="F:phospholipase A1 activity"/>
    <property type="evidence" value="ECO:0007669"/>
    <property type="project" value="InterPro"/>
</dbReference>
<dbReference type="PANTHER" id="PTHR46483:SF4">
    <property type="entry name" value="PHOSPHOLIPASE A1 PLIP2, CHLOROPLASTIC"/>
    <property type="match status" value="1"/>
</dbReference>
<evidence type="ECO:0000256" key="1">
    <source>
        <dbReference type="SAM" id="Phobius"/>
    </source>
</evidence>
<dbReference type="AlphaFoldDB" id="A0AAV3Q2S4"/>